<dbReference type="InterPro" id="IPR013103">
    <property type="entry name" value="RVT_2"/>
</dbReference>
<protein>
    <submittedName>
        <fullName evidence="2">Mitochondrial protein</fullName>
    </submittedName>
</protein>
<comment type="caution">
    <text evidence="2">The sequence shown here is derived from an EMBL/GenBank/DDBJ whole genome shotgun (WGS) entry which is preliminary data.</text>
</comment>
<dbReference type="Proteomes" id="UP000257109">
    <property type="component" value="Unassembled WGS sequence"/>
</dbReference>
<dbReference type="Pfam" id="PF07727">
    <property type="entry name" value="RVT_2"/>
    <property type="match status" value="1"/>
</dbReference>
<dbReference type="AlphaFoldDB" id="A0A371FR14"/>
<keyword evidence="3" id="KW-1185">Reference proteome</keyword>
<accession>A0A371FR14</accession>
<dbReference type="OrthoDB" id="1392315at2759"/>
<evidence type="ECO:0000313" key="3">
    <source>
        <dbReference type="Proteomes" id="UP000257109"/>
    </source>
</evidence>
<reference evidence="2" key="1">
    <citation type="submission" date="2018-05" db="EMBL/GenBank/DDBJ databases">
        <title>Draft genome of Mucuna pruriens seed.</title>
        <authorList>
            <person name="Nnadi N.E."/>
            <person name="Vos R."/>
            <person name="Hasami M.H."/>
            <person name="Devisetty U.K."/>
            <person name="Aguiy J.C."/>
        </authorList>
    </citation>
    <scope>NUCLEOTIDE SEQUENCE [LARGE SCALE GENOMIC DNA]</scope>
    <source>
        <strain evidence="2">JCA_2017</strain>
    </source>
</reference>
<name>A0A371FR14_MUCPR</name>
<proteinExistence type="predicted"/>
<dbReference type="STRING" id="157652.A0A371FR14"/>
<sequence>MITGNHNQGTAWVKHHLCCHFQMKYLGRLQYFLAIEVAQSKKGIVISQRKYVMDIQKDTGLMGAKPADTPMDLNAKLLSGVTFRPRKVLEYSNLRESVGNM</sequence>
<organism evidence="2 3">
    <name type="scientific">Mucuna pruriens</name>
    <name type="common">Velvet bean</name>
    <name type="synonym">Dolichos pruriens</name>
    <dbReference type="NCBI Taxonomy" id="157652"/>
    <lineage>
        <taxon>Eukaryota</taxon>
        <taxon>Viridiplantae</taxon>
        <taxon>Streptophyta</taxon>
        <taxon>Embryophyta</taxon>
        <taxon>Tracheophyta</taxon>
        <taxon>Spermatophyta</taxon>
        <taxon>Magnoliopsida</taxon>
        <taxon>eudicotyledons</taxon>
        <taxon>Gunneridae</taxon>
        <taxon>Pentapetalae</taxon>
        <taxon>rosids</taxon>
        <taxon>fabids</taxon>
        <taxon>Fabales</taxon>
        <taxon>Fabaceae</taxon>
        <taxon>Papilionoideae</taxon>
        <taxon>50 kb inversion clade</taxon>
        <taxon>NPAAA clade</taxon>
        <taxon>indigoferoid/millettioid clade</taxon>
        <taxon>Phaseoleae</taxon>
        <taxon>Mucuna</taxon>
    </lineage>
</organism>
<feature type="domain" description="Reverse transcriptase Ty1/copia-type" evidence="1">
    <location>
        <begin position="2"/>
        <end position="71"/>
    </location>
</feature>
<evidence type="ECO:0000313" key="2">
    <source>
        <dbReference type="EMBL" id="RDX80748.1"/>
    </source>
</evidence>
<evidence type="ECO:0000259" key="1">
    <source>
        <dbReference type="Pfam" id="PF07727"/>
    </source>
</evidence>
<gene>
    <name evidence="2" type="ORF">CR513_38680</name>
</gene>
<feature type="non-terminal residue" evidence="2">
    <location>
        <position position="1"/>
    </location>
</feature>
<dbReference type="EMBL" id="QJKJ01008124">
    <property type="protein sequence ID" value="RDX80748.1"/>
    <property type="molecule type" value="Genomic_DNA"/>
</dbReference>